<evidence type="ECO:0000256" key="7">
    <source>
        <dbReference type="SAM" id="MobiDB-lite"/>
    </source>
</evidence>
<feature type="compositionally biased region" description="Basic and acidic residues" evidence="7">
    <location>
        <begin position="23"/>
        <end position="37"/>
    </location>
</feature>
<evidence type="ECO:0000256" key="1">
    <source>
        <dbReference type="ARBA" id="ARBA00004123"/>
    </source>
</evidence>
<keyword evidence="4 5" id="KW-0539">Nucleus</keyword>
<evidence type="ECO:0000256" key="5">
    <source>
        <dbReference type="PROSITE-ProRule" id="PRU00108"/>
    </source>
</evidence>
<dbReference type="OrthoDB" id="6159439at2759"/>
<name>A0A163JMK1_ABSGL</name>
<dbReference type="Proteomes" id="UP000078561">
    <property type="component" value="Unassembled WGS sequence"/>
</dbReference>
<dbReference type="GO" id="GO:0006357">
    <property type="term" value="P:regulation of transcription by RNA polymerase II"/>
    <property type="evidence" value="ECO:0007669"/>
    <property type="project" value="TreeGrafter"/>
</dbReference>
<feature type="domain" description="Homeobox" evidence="8">
    <location>
        <begin position="14"/>
        <end position="74"/>
    </location>
</feature>
<dbReference type="SUPFAM" id="SSF46689">
    <property type="entry name" value="Homeodomain-like"/>
    <property type="match status" value="1"/>
</dbReference>
<dbReference type="InterPro" id="IPR001356">
    <property type="entry name" value="HD"/>
</dbReference>
<feature type="compositionally biased region" description="Basic and acidic residues" evidence="7">
    <location>
        <begin position="71"/>
        <end position="88"/>
    </location>
</feature>
<keyword evidence="3 5" id="KW-0371">Homeobox</keyword>
<feature type="compositionally biased region" description="Pro residues" evidence="7">
    <location>
        <begin position="1"/>
        <end position="10"/>
    </location>
</feature>
<dbReference type="GO" id="GO:0005634">
    <property type="term" value="C:nucleus"/>
    <property type="evidence" value="ECO:0007669"/>
    <property type="project" value="UniProtKB-SubCell"/>
</dbReference>
<keyword evidence="2 5" id="KW-0238">DNA-binding</keyword>
<dbReference type="InterPro" id="IPR009057">
    <property type="entry name" value="Homeodomain-like_sf"/>
</dbReference>
<dbReference type="STRING" id="4829.A0A163JMK1"/>
<dbReference type="CDD" id="cd00086">
    <property type="entry name" value="homeodomain"/>
    <property type="match status" value="1"/>
</dbReference>
<dbReference type="PANTHER" id="PTHR24324">
    <property type="entry name" value="HOMEOBOX PROTEIN HHEX"/>
    <property type="match status" value="1"/>
</dbReference>
<dbReference type="Gene3D" id="1.10.10.60">
    <property type="entry name" value="Homeodomain-like"/>
    <property type="match status" value="1"/>
</dbReference>
<organism evidence="9">
    <name type="scientific">Absidia glauca</name>
    <name type="common">Pin mould</name>
    <dbReference type="NCBI Taxonomy" id="4829"/>
    <lineage>
        <taxon>Eukaryota</taxon>
        <taxon>Fungi</taxon>
        <taxon>Fungi incertae sedis</taxon>
        <taxon>Mucoromycota</taxon>
        <taxon>Mucoromycotina</taxon>
        <taxon>Mucoromycetes</taxon>
        <taxon>Mucorales</taxon>
        <taxon>Cunninghamellaceae</taxon>
        <taxon>Absidia</taxon>
    </lineage>
</organism>
<evidence type="ECO:0000259" key="8">
    <source>
        <dbReference type="PROSITE" id="PS50071"/>
    </source>
</evidence>
<dbReference type="PROSITE" id="PS50071">
    <property type="entry name" value="HOMEOBOX_2"/>
    <property type="match status" value="1"/>
</dbReference>
<reference evidence="9" key="1">
    <citation type="submission" date="2016-04" db="EMBL/GenBank/DDBJ databases">
        <authorList>
            <person name="Evans L.H."/>
            <person name="Alamgir A."/>
            <person name="Owens N."/>
            <person name="Weber N.D."/>
            <person name="Virtaneva K."/>
            <person name="Barbian K."/>
            <person name="Babar A."/>
            <person name="Rosenke K."/>
        </authorList>
    </citation>
    <scope>NUCLEOTIDE SEQUENCE [LARGE SCALE GENOMIC DNA]</scope>
    <source>
        <strain evidence="9">CBS 101.48</strain>
    </source>
</reference>
<proteinExistence type="predicted"/>
<evidence type="ECO:0000313" key="10">
    <source>
        <dbReference type="Proteomes" id="UP000078561"/>
    </source>
</evidence>
<evidence type="ECO:0000256" key="4">
    <source>
        <dbReference type="ARBA" id="ARBA00023242"/>
    </source>
</evidence>
<dbReference type="InParanoid" id="A0A163JMK1"/>
<sequence>MTLRTTPPPNVQLHTKAQRRARIKPDLKAKLEEEYKRNPKPNKKEKRRIALACDMTDDNVHFWFQNRRARASREAKEERLRGKKRSTERPGTVDPIMHGPPEHPRSYASVPPPSLSLANQYLSAAQGMVGIQTPPIRLPSIFSLLSKEEISKHQGTTSSAIRSSTHHVCTEASGSILALVVRAISKLHFGSSRLELDALGNLHTL</sequence>
<dbReference type="AlphaFoldDB" id="A0A163JMK1"/>
<dbReference type="GO" id="GO:0030154">
    <property type="term" value="P:cell differentiation"/>
    <property type="evidence" value="ECO:0007669"/>
    <property type="project" value="TreeGrafter"/>
</dbReference>
<evidence type="ECO:0000256" key="2">
    <source>
        <dbReference type="ARBA" id="ARBA00023125"/>
    </source>
</evidence>
<dbReference type="EMBL" id="LT553646">
    <property type="protein sequence ID" value="SAM02011.1"/>
    <property type="molecule type" value="Genomic_DNA"/>
</dbReference>
<protein>
    <recommendedName>
        <fullName evidence="8">Homeobox domain-containing protein</fullName>
    </recommendedName>
</protein>
<feature type="region of interest" description="Disordered" evidence="7">
    <location>
        <begin position="69"/>
        <end position="110"/>
    </location>
</feature>
<dbReference type="InterPro" id="IPR051000">
    <property type="entry name" value="Homeobox_DNA-bind_prot"/>
</dbReference>
<dbReference type="Pfam" id="PF00046">
    <property type="entry name" value="Homeodomain"/>
    <property type="match status" value="1"/>
</dbReference>
<keyword evidence="10" id="KW-1185">Reference proteome</keyword>
<gene>
    <name evidence="9" type="primary">ABSGL_07768.1 scaffold 9133</name>
</gene>
<dbReference type="SMART" id="SM00389">
    <property type="entry name" value="HOX"/>
    <property type="match status" value="1"/>
</dbReference>
<evidence type="ECO:0000256" key="6">
    <source>
        <dbReference type="RuleBase" id="RU000682"/>
    </source>
</evidence>
<accession>A0A163JMK1</accession>
<feature type="region of interest" description="Disordered" evidence="7">
    <location>
        <begin position="1"/>
        <end position="46"/>
    </location>
</feature>
<evidence type="ECO:0000256" key="3">
    <source>
        <dbReference type="ARBA" id="ARBA00023155"/>
    </source>
</evidence>
<evidence type="ECO:0000313" key="9">
    <source>
        <dbReference type="EMBL" id="SAM02011.1"/>
    </source>
</evidence>
<dbReference type="PANTHER" id="PTHR24324:SF5">
    <property type="entry name" value="HEMATOPOIETICALLY-EXPRESSED HOMEOBOX PROTEIN HHEX"/>
    <property type="match status" value="1"/>
</dbReference>
<dbReference type="GO" id="GO:0000978">
    <property type="term" value="F:RNA polymerase II cis-regulatory region sequence-specific DNA binding"/>
    <property type="evidence" value="ECO:0007669"/>
    <property type="project" value="TreeGrafter"/>
</dbReference>
<comment type="subcellular location">
    <subcellularLocation>
        <location evidence="1 5 6">Nucleus</location>
    </subcellularLocation>
</comment>
<feature type="DNA-binding region" description="Homeobox" evidence="5">
    <location>
        <begin position="16"/>
        <end position="75"/>
    </location>
</feature>